<feature type="non-terminal residue" evidence="1">
    <location>
        <position position="1"/>
    </location>
</feature>
<keyword evidence="2" id="KW-1185">Reference proteome</keyword>
<sequence>FRSGEWEGDCVPAGAPTLKSVICMKQRSSEIDRIYLTPLSGVYIVLSAGPRSLMAINVINGCRKTAGEP</sequence>
<dbReference type="EMBL" id="LXQA010956622">
    <property type="protein sequence ID" value="MCI78696.1"/>
    <property type="molecule type" value="Genomic_DNA"/>
</dbReference>
<name>A0A392URU9_9FABA</name>
<evidence type="ECO:0000313" key="1">
    <source>
        <dbReference type="EMBL" id="MCI78696.1"/>
    </source>
</evidence>
<evidence type="ECO:0000313" key="2">
    <source>
        <dbReference type="Proteomes" id="UP000265520"/>
    </source>
</evidence>
<gene>
    <name evidence="1" type="ORF">A2U01_0099967</name>
</gene>
<comment type="caution">
    <text evidence="1">The sequence shown here is derived from an EMBL/GenBank/DDBJ whole genome shotgun (WGS) entry which is preliminary data.</text>
</comment>
<accession>A0A392URU9</accession>
<protein>
    <submittedName>
        <fullName evidence="1">Uncharacterized protein</fullName>
    </submittedName>
</protein>
<dbReference type="Proteomes" id="UP000265520">
    <property type="component" value="Unassembled WGS sequence"/>
</dbReference>
<reference evidence="1 2" key="1">
    <citation type="journal article" date="2018" name="Front. Plant Sci.">
        <title>Red Clover (Trifolium pratense) and Zigzag Clover (T. medium) - A Picture of Genomic Similarities and Differences.</title>
        <authorList>
            <person name="Dluhosova J."/>
            <person name="Istvanek J."/>
            <person name="Nedelnik J."/>
            <person name="Repkova J."/>
        </authorList>
    </citation>
    <scope>NUCLEOTIDE SEQUENCE [LARGE SCALE GENOMIC DNA]</scope>
    <source>
        <strain evidence="2">cv. 10/8</strain>
        <tissue evidence="1">Leaf</tissue>
    </source>
</reference>
<dbReference type="AlphaFoldDB" id="A0A392URU9"/>
<organism evidence="1 2">
    <name type="scientific">Trifolium medium</name>
    <dbReference type="NCBI Taxonomy" id="97028"/>
    <lineage>
        <taxon>Eukaryota</taxon>
        <taxon>Viridiplantae</taxon>
        <taxon>Streptophyta</taxon>
        <taxon>Embryophyta</taxon>
        <taxon>Tracheophyta</taxon>
        <taxon>Spermatophyta</taxon>
        <taxon>Magnoliopsida</taxon>
        <taxon>eudicotyledons</taxon>
        <taxon>Gunneridae</taxon>
        <taxon>Pentapetalae</taxon>
        <taxon>rosids</taxon>
        <taxon>fabids</taxon>
        <taxon>Fabales</taxon>
        <taxon>Fabaceae</taxon>
        <taxon>Papilionoideae</taxon>
        <taxon>50 kb inversion clade</taxon>
        <taxon>NPAAA clade</taxon>
        <taxon>Hologalegina</taxon>
        <taxon>IRL clade</taxon>
        <taxon>Trifolieae</taxon>
        <taxon>Trifolium</taxon>
    </lineage>
</organism>
<proteinExistence type="predicted"/>